<evidence type="ECO:0000313" key="1">
    <source>
        <dbReference type="EMBL" id="NDU41387.1"/>
    </source>
</evidence>
<name>A0A845U6K1_9PROT</name>
<proteinExistence type="predicted"/>
<sequence>MSLVSQLNNKTSKVMLFFNEFKNETGFKECLETLQSRSLPAPLSFEPPNKLVTSSYLGYMADFMFRYFLVGEEFDITKTIAFNDGFVPQDHRNKLAGNKTTIKTLENIILAAPGKFRNIVFSEINNDFNAVFMFTAFAVLEAFHRSGRLPGVMIETITNSLISCGLYDEIIEEAYYDPEKDEMIECQPRKKYVMSSRINNVIMYLLRDNFVERATIESYYDFYYNTLGGNEFARELLLTIRNIVNSTNTNLNDVRMLVQNSALKNLLAVGGADFDAILKKNNEIILTDVKAIGRPLSEKDLMQLLGYVLLLHPEDSPEEVTHAGIYYPRTGDFLYEDINKLIKLTLPKFKTVNSARNKFITLCKKIVYKK</sequence>
<dbReference type="AlphaFoldDB" id="A0A845U6K1"/>
<protein>
    <submittedName>
        <fullName evidence="1">Uncharacterized protein</fullName>
    </submittedName>
</protein>
<reference evidence="1" key="1">
    <citation type="submission" date="2019-11" db="EMBL/GenBank/DDBJ databases">
        <title>Acidithiobacillus ferrianus sp. nov.: a facultatively anaerobic and extremely acidophilic chemolithoautotroph.</title>
        <authorList>
            <person name="Norris P.R."/>
            <person name="Falagan C."/>
            <person name="Moya-Beltran A."/>
            <person name="Castro M."/>
            <person name="Quatrini R."/>
            <person name="Johnson D.B."/>
        </authorList>
    </citation>
    <scope>NUCLEOTIDE SEQUENCE [LARGE SCALE GENOMIC DNA]</scope>
    <source>
        <strain evidence="1">MG</strain>
    </source>
</reference>
<accession>A0A845U6K1</accession>
<organism evidence="1">
    <name type="scientific">Acidithiobacillus ferrianus</name>
    <dbReference type="NCBI Taxonomy" id="2678518"/>
    <lineage>
        <taxon>Bacteria</taxon>
        <taxon>Pseudomonadati</taxon>
        <taxon>Pseudomonadota</taxon>
        <taxon>Acidithiobacillia</taxon>
        <taxon>Acidithiobacillales</taxon>
        <taxon>Acidithiobacillaceae</taxon>
        <taxon>Acidithiobacillus</taxon>
    </lineage>
</organism>
<dbReference type="RefSeq" id="WP_163095895.1">
    <property type="nucleotide sequence ID" value="NZ_CP127523.1"/>
</dbReference>
<dbReference type="EMBL" id="WNJL01000008">
    <property type="protein sequence ID" value="NDU41387.1"/>
    <property type="molecule type" value="Genomic_DNA"/>
</dbReference>
<gene>
    <name evidence="1" type="ORF">GL267_01645</name>
</gene>
<comment type="caution">
    <text evidence="1">The sequence shown here is derived from an EMBL/GenBank/DDBJ whole genome shotgun (WGS) entry which is preliminary data.</text>
</comment>